<sequence>MTDWNPDHTDPETPTPEVQAAQVVAGLVARLDAGPEAVATALNDLRSAVADYQAAYDAATPLGLTAGRRRPGRLPGARAVAAVARRRREAA</sequence>
<gene>
    <name evidence="1" type="ORF">CSPHI_08415</name>
</gene>
<organism evidence="1 2">
    <name type="scientific">Corynebacterium sphenisci DSM 44792</name>
    <dbReference type="NCBI Taxonomy" id="1437874"/>
    <lineage>
        <taxon>Bacteria</taxon>
        <taxon>Bacillati</taxon>
        <taxon>Actinomycetota</taxon>
        <taxon>Actinomycetes</taxon>
        <taxon>Mycobacteriales</taxon>
        <taxon>Corynebacteriaceae</taxon>
        <taxon>Corynebacterium</taxon>
    </lineage>
</organism>
<dbReference type="AlphaFoldDB" id="A0A1L7CYZ2"/>
<name>A0A1L7CYZ2_9CORY</name>
<dbReference type="RefSeq" id="WP_075692416.1">
    <property type="nucleotide sequence ID" value="NZ_CP009248.1"/>
</dbReference>
<dbReference type="Proteomes" id="UP000185469">
    <property type="component" value="Chromosome"/>
</dbReference>
<reference evidence="1 2" key="1">
    <citation type="submission" date="2014-08" db="EMBL/GenBank/DDBJ databases">
        <title>Complete genome sequence of Corynebacterium sphenisci CECT 5990(T) (=DSM 44792(T)), isolated from healthy wild penguins.</title>
        <authorList>
            <person name="Ruckert C."/>
            <person name="Albersmeier A."/>
            <person name="Winkler A."/>
            <person name="Kalinowski J."/>
        </authorList>
    </citation>
    <scope>NUCLEOTIDE SEQUENCE [LARGE SCALE GENOMIC DNA]</scope>
    <source>
        <strain evidence="1 2">DSM 44792</strain>
    </source>
</reference>
<keyword evidence="2" id="KW-1185">Reference proteome</keyword>
<dbReference type="EMBL" id="CP009248">
    <property type="protein sequence ID" value="APT91050.1"/>
    <property type="molecule type" value="Genomic_DNA"/>
</dbReference>
<evidence type="ECO:0000313" key="2">
    <source>
        <dbReference type="Proteomes" id="UP000185469"/>
    </source>
</evidence>
<accession>A0A1L7CYZ2</accession>
<evidence type="ECO:0000313" key="1">
    <source>
        <dbReference type="EMBL" id="APT91050.1"/>
    </source>
</evidence>
<protein>
    <submittedName>
        <fullName evidence="1">Uncharacterized protein</fullName>
    </submittedName>
</protein>
<proteinExistence type="predicted"/>
<dbReference type="KEGG" id="csph:CSPHI_08415"/>